<name>A0ABT0ZML2_9ACTN</name>
<organism evidence="1 2">
    <name type="scientific">Streptomyces macrolidinus</name>
    <dbReference type="NCBI Taxonomy" id="2952607"/>
    <lineage>
        <taxon>Bacteria</taxon>
        <taxon>Bacillati</taxon>
        <taxon>Actinomycetota</taxon>
        <taxon>Actinomycetes</taxon>
        <taxon>Kitasatosporales</taxon>
        <taxon>Streptomycetaceae</taxon>
        <taxon>Streptomyces</taxon>
    </lineage>
</organism>
<reference evidence="1 2" key="1">
    <citation type="submission" date="2022-05" db="EMBL/GenBank/DDBJ databases">
        <title>Streptomyces sp. nov. RY43-2 isolated from soil of a peat swamp forest.</title>
        <authorList>
            <person name="Kanchanasin P."/>
            <person name="Tanasupawat S."/>
            <person name="Phongsopitanun W."/>
        </authorList>
    </citation>
    <scope>NUCLEOTIDE SEQUENCE [LARGE SCALE GENOMIC DNA]</scope>
    <source>
        <strain evidence="1 2">RY43-2</strain>
    </source>
</reference>
<proteinExistence type="predicted"/>
<dbReference type="Proteomes" id="UP001523219">
    <property type="component" value="Unassembled WGS sequence"/>
</dbReference>
<sequence length="176" mass="19248">MLRVHFTAGNIARLRVAVTPDPLWEIANSFQILIGKDSLLVFDQWRSRVRPRLIRDSAALLTALLPPRGYSPDFLTPDLGGCPDLESAVDTVLRTSKTTLRGDLTRLVASPVRQKPPPTGLRALAGGEPEALHDLGTALHGYYRRALEEFWPHICAQVTADGALRARAVLTGTLHG</sequence>
<evidence type="ECO:0000313" key="1">
    <source>
        <dbReference type="EMBL" id="MCN9244836.1"/>
    </source>
</evidence>
<evidence type="ECO:0000313" key="2">
    <source>
        <dbReference type="Proteomes" id="UP001523219"/>
    </source>
</evidence>
<accession>A0ABT0ZML2</accession>
<dbReference type="RefSeq" id="WP_252428799.1">
    <property type="nucleotide sequence ID" value="NZ_JAMWMR010000050.1"/>
</dbReference>
<protein>
    <recommendedName>
        <fullName evidence="3">Transcriptional regulator</fullName>
    </recommendedName>
</protein>
<keyword evidence="2" id="KW-1185">Reference proteome</keyword>
<dbReference type="EMBL" id="JAMWMR010000050">
    <property type="protein sequence ID" value="MCN9244836.1"/>
    <property type="molecule type" value="Genomic_DNA"/>
</dbReference>
<gene>
    <name evidence="1" type="ORF">NGF19_29340</name>
</gene>
<evidence type="ECO:0008006" key="3">
    <source>
        <dbReference type="Google" id="ProtNLM"/>
    </source>
</evidence>
<comment type="caution">
    <text evidence="1">The sequence shown here is derived from an EMBL/GenBank/DDBJ whole genome shotgun (WGS) entry which is preliminary data.</text>
</comment>